<dbReference type="GO" id="GO:0006281">
    <property type="term" value="P:DNA repair"/>
    <property type="evidence" value="ECO:0007669"/>
    <property type="project" value="UniProtKB-KW"/>
</dbReference>
<dbReference type="OrthoDB" id="33870at2157"/>
<dbReference type="InterPro" id="IPR014001">
    <property type="entry name" value="Helicase_ATP-bd"/>
</dbReference>
<evidence type="ECO:0000256" key="1">
    <source>
        <dbReference type="ARBA" id="ARBA00022741"/>
    </source>
</evidence>
<dbReference type="Pfam" id="PF19306">
    <property type="entry name" value="WHD_Lhr"/>
    <property type="match status" value="1"/>
</dbReference>
<proteinExistence type="inferred from homology"/>
<reference evidence="15" key="1">
    <citation type="submission" date="2018-09" db="EMBL/GenBank/DDBJ databases">
        <title>Complete Genome Sequencing of Sulfolobus sp. JCM 16834.</title>
        <authorList>
            <person name="Kato S."/>
            <person name="Itoh T."/>
            <person name="Ohkuma M."/>
        </authorList>
    </citation>
    <scope>NUCLEOTIDE SEQUENCE [LARGE SCALE GENOMIC DNA]</scope>
    <source>
        <strain evidence="15">IC-007</strain>
    </source>
</reference>
<dbReference type="PROSITE" id="PS51194">
    <property type="entry name" value="HELICASE_CTER"/>
    <property type="match status" value="1"/>
</dbReference>
<dbReference type="SMART" id="SM00490">
    <property type="entry name" value="HELICc"/>
    <property type="match status" value="1"/>
</dbReference>
<dbReference type="GO" id="GO:0003677">
    <property type="term" value="F:DNA binding"/>
    <property type="evidence" value="ECO:0007669"/>
    <property type="project" value="UniProtKB-KW"/>
</dbReference>
<gene>
    <name evidence="12" type="ORF">IC006_1489</name>
    <name evidence="13" type="ORF">IC007_1466</name>
</gene>
<dbReference type="Proteomes" id="UP000325030">
    <property type="component" value="Chromosome"/>
</dbReference>
<keyword evidence="4 12" id="KW-0347">Helicase</keyword>
<dbReference type="SMART" id="SM00382">
    <property type="entry name" value="AAA"/>
    <property type="match status" value="1"/>
</dbReference>
<dbReference type="Proteomes" id="UP000322983">
    <property type="component" value="Chromosome"/>
</dbReference>
<keyword evidence="6" id="KW-0238">DNA-binding</keyword>
<accession>A0A510DVD0</accession>
<dbReference type="PIRSF" id="PIRSF037307">
    <property type="entry name" value="Lhr-like_helic_prd"/>
    <property type="match status" value="1"/>
</dbReference>
<evidence type="ECO:0000256" key="2">
    <source>
        <dbReference type="ARBA" id="ARBA00022763"/>
    </source>
</evidence>
<dbReference type="Pfam" id="PF00270">
    <property type="entry name" value="DEAD"/>
    <property type="match status" value="1"/>
</dbReference>
<dbReference type="InterPro" id="IPR013701">
    <property type="entry name" value="Lhr-like_DEAD/DEAH_assoc"/>
</dbReference>
<evidence type="ECO:0000256" key="3">
    <source>
        <dbReference type="ARBA" id="ARBA00022801"/>
    </source>
</evidence>
<dbReference type="GO" id="GO:0140097">
    <property type="term" value="F:catalytic activity, acting on DNA"/>
    <property type="evidence" value="ECO:0007669"/>
    <property type="project" value="UniProtKB-ARBA"/>
</dbReference>
<dbReference type="AlphaFoldDB" id="A0A510DVD0"/>
<evidence type="ECO:0000313" key="15">
    <source>
        <dbReference type="Proteomes" id="UP000325030"/>
    </source>
</evidence>
<dbReference type="GO" id="GO:0005524">
    <property type="term" value="F:ATP binding"/>
    <property type="evidence" value="ECO:0007669"/>
    <property type="project" value="UniProtKB-KW"/>
</dbReference>
<dbReference type="PANTHER" id="PTHR47962">
    <property type="entry name" value="ATP-DEPENDENT HELICASE LHR-RELATED-RELATED"/>
    <property type="match status" value="1"/>
</dbReference>
<dbReference type="GeneID" id="41717804"/>
<sequence>MLREAQDFASRLKTLGYSELTPIQKVAIPLIEKGKNVVITAPTGSGKTEAAVLPVFYSIFVNRPQKISCIYVTPLRSLNRDVEERLKKIGSTLGVKVGVKHGDTTDKQRKDLVNDPPDILITTPESMQYFLLNKKIREMVNKVRWVIIDELQEMLDEKRGIDLSVTLQRFKKVSRNKIQLIGISATVGDMEVAKRYLDHDGNVEVAKVDFTKTIDVRIEIPEVKEEDVEVAKRHSLSPEVASRLRRIKELADENRPLLVFTNTREMTEFLSNSLSNVYKMKVVAHHGSLSRELRVSVERDFRNSNLDAVIATSSLELGIDIGSVKMVVQYMSPRESLRLIQRIGRSNHNLTGTSRGVVMPGNDIYDVIECNAIVRLAKSGYVEKPLIERYPFDVMAHQVAGMVLEGYNDLDEIEGILRGSFYFKDMKREDLEEVVDLLESARVVKRKEGKLGVSWRIWRYYYGTNMIPDSIRSFPVVDSLTGMRLGTLNEDFVSTLEDESIFVLGGRLWKVVSIEQDKLLVERGQLKKGVLPSWFGESIPVERETAMWVFDEINRLFEAERETGKLPGSSEEPLVLTPSLLDVISQHSERGYPRVDKDTFVVEIINHDVIVIHSPLGSRGNNTLGAIFSTLLNGIKMAKSSFRADSYHVALSSMVPIGYHDIEKVKEEILSLSEEELLRVLDAGIKESPQFKWKLLVEVKRFGVVDPKSEVDVSSTILKAYTDTIVGREALRELKVKNYDESVIPLLKSMKWTVLEVPSPSPLASQFLNRLLAFQAWDESSPFMMEVMKERLMNKEFRIMCIVCGWSEVRKVKHAPDKCPKCGSVFLGASEVSDEDSLKAVRKAIKGQKLSKPEEKSLDNVRRVASLFSTYGKNAFIALATPGVGPSNMGRVLSRISDGEESFFLSLIDEERKFLKNRKFWQ</sequence>
<dbReference type="Pfam" id="PF08494">
    <property type="entry name" value="DEAD_assoc"/>
    <property type="match status" value="1"/>
</dbReference>
<keyword evidence="1" id="KW-0547">Nucleotide-binding</keyword>
<dbReference type="PROSITE" id="PS51192">
    <property type="entry name" value="HELICASE_ATP_BIND_1"/>
    <property type="match status" value="1"/>
</dbReference>
<protein>
    <submittedName>
        <fullName evidence="12">ATP-dependent DNA helicase Hel308</fullName>
    </submittedName>
</protein>
<keyword evidence="3" id="KW-0378">Hydrolase</keyword>
<dbReference type="Pfam" id="PF00271">
    <property type="entry name" value="Helicase_C"/>
    <property type="match status" value="1"/>
</dbReference>
<dbReference type="InterPro" id="IPR027417">
    <property type="entry name" value="P-loop_NTPase"/>
</dbReference>
<evidence type="ECO:0000313" key="12">
    <source>
        <dbReference type="EMBL" id="BBG24182.1"/>
    </source>
</evidence>
<evidence type="ECO:0000256" key="9">
    <source>
        <dbReference type="ARBA" id="ARBA00093467"/>
    </source>
</evidence>
<dbReference type="InterPro" id="IPR003593">
    <property type="entry name" value="AAA+_ATPase"/>
</dbReference>
<dbReference type="STRING" id="1294262.GCA_001316085_00558"/>
<reference evidence="12 14" key="2">
    <citation type="journal article" date="2020" name="Int. J. Syst. Evol. Microbiol.">
        <title>Sulfuracidifex tepidarius gen. nov., sp. nov. and transfer of Sulfolobus metallicus Huber and Stetter 1992 to the genus Sulfuracidifex as Sulfuracidifex metallicus comb. nov.</title>
        <authorList>
            <person name="Itoh T."/>
            <person name="Miura T."/>
            <person name="Sakai H.D."/>
            <person name="Kato S."/>
            <person name="Ohkuma M."/>
            <person name="Takashina T."/>
        </authorList>
    </citation>
    <scope>NUCLEOTIDE SEQUENCE [LARGE SCALE GENOMIC DNA]</scope>
    <source>
        <strain evidence="12 14">IC-006</strain>
        <strain evidence="13">IC-007</strain>
    </source>
</reference>
<dbReference type="EMBL" id="AP018929">
    <property type="protein sequence ID" value="BBG24182.1"/>
    <property type="molecule type" value="Genomic_DNA"/>
</dbReference>
<feature type="domain" description="Helicase C-terminal" evidence="11">
    <location>
        <begin position="243"/>
        <end position="398"/>
    </location>
</feature>
<evidence type="ECO:0000256" key="8">
    <source>
        <dbReference type="ARBA" id="ARBA00023235"/>
    </source>
</evidence>
<keyword evidence="2" id="KW-0227">DNA damage</keyword>
<dbReference type="EMBL" id="AP018930">
    <property type="protein sequence ID" value="BBG26939.1"/>
    <property type="molecule type" value="Genomic_DNA"/>
</dbReference>
<dbReference type="Gene3D" id="3.40.50.300">
    <property type="entry name" value="P-loop containing nucleotide triphosphate hydrolases"/>
    <property type="match status" value="2"/>
</dbReference>
<evidence type="ECO:0000313" key="13">
    <source>
        <dbReference type="EMBL" id="BBG26939.1"/>
    </source>
</evidence>
<dbReference type="InterPro" id="IPR045628">
    <property type="entry name" value="Lhr_WH_dom"/>
</dbReference>
<dbReference type="InterPro" id="IPR001650">
    <property type="entry name" value="Helicase_C-like"/>
</dbReference>
<dbReference type="SMART" id="SM00487">
    <property type="entry name" value="DEXDc"/>
    <property type="match status" value="1"/>
</dbReference>
<dbReference type="InterPro" id="IPR011545">
    <property type="entry name" value="DEAD/DEAH_box_helicase_dom"/>
</dbReference>
<keyword evidence="7" id="KW-0234">DNA repair</keyword>
<evidence type="ECO:0000256" key="7">
    <source>
        <dbReference type="ARBA" id="ARBA00023204"/>
    </source>
</evidence>
<dbReference type="GO" id="GO:0004386">
    <property type="term" value="F:helicase activity"/>
    <property type="evidence" value="ECO:0007669"/>
    <property type="project" value="UniProtKB-KW"/>
</dbReference>
<evidence type="ECO:0000256" key="5">
    <source>
        <dbReference type="ARBA" id="ARBA00022840"/>
    </source>
</evidence>
<dbReference type="SUPFAM" id="SSF52540">
    <property type="entry name" value="P-loop containing nucleoside triphosphate hydrolases"/>
    <property type="match status" value="1"/>
</dbReference>
<name>A0A510DVD0_9CREN</name>
<dbReference type="InterPro" id="IPR017170">
    <property type="entry name" value="Lhr-like"/>
</dbReference>
<dbReference type="KEGG" id="step:IC006_1489"/>
<comment type="similarity">
    <text evidence="9">Belongs to the Lhr helicase family. Lhr-Core subfamily.</text>
</comment>
<keyword evidence="8" id="KW-0413">Isomerase</keyword>
<evidence type="ECO:0000256" key="6">
    <source>
        <dbReference type="ARBA" id="ARBA00023125"/>
    </source>
</evidence>
<evidence type="ECO:0000259" key="10">
    <source>
        <dbReference type="PROSITE" id="PS51192"/>
    </source>
</evidence>
<dbReference type="GO" id="GO:0016887">
    <property type="term" value="F:ATP hydrolysis activity"/>
    <property type="evidence" value="ECO:0007669"/>
    <property type="project" value="TreeGrafter"/>
</dbReference>
<evidence type="ECO:0000256" key="4">
    <source>
        <dbReference type="ARBA" id="ARBA00022806"/>
    </source>
</evidence>
<accession>A0A510E362</accession>
<keyword evidence="14" id="KW-1185">Reference proteome</keyword>
<dbReference type="PANTHER" id="PTHR47962:SF5">
    <property type="entry name" value="ATP-DEPENDENT HELICASE LHR-RELATED"/>
    <property type="match status" value="1"/>
</dbReference>
<dbReference type="InterPro" id="IPR052511">
    <property type="entry name" value="ATP-dep_Helicase"/>
</dbReference>
<organism evidence="12 14">
    <name type="scientific">Sulfuracidifex tepidarius</name>
    <dbReference type="NCBI Taxonomy" id="1294262"/>
    <lineage>
        <taxon>Archaea</taxon>
        <taxon>Thermoproteota</taxon>
        <taxon>Thermoprotei</taxon>
        <taxon>Sulfolobales</taxon>
        <taxon>Sulfolobaceae</taxon>
        <taxon>Sulfuracidifex</taxon>
    </lineage>
</organism>
<evidence type="ECO:0000313" key="14">
    <source>
        <dbReference type="Proteomes" id="UP000322983"/>
    </source>
</evidence>
<keyword evidence="5" id="KW-0067">ATP-binding</keyword>
<dbReference type="RefSeq" id="WP_149528530.1">
    <property type="nucleotide sequence ID" value="NZ_AP018929.1"/>
</dbReference>
<feature type="domain" description="Helicase ATP-binding" evidence="10">
    <location>
        <begin position="28"/>
        <end position="189"/>
    </location>
</feature>
<evidence type="ECO:0000259" key="11">
    <source>
        <dbReference type="PROSITE" id="PS51194"/>
    </source>
</evidence>